<dbReference type="InterPro" id="IPR021840">
    <property type="entry name" value="DUF3433"/>
</dbReference>
<keyword evidence="2" id="KW-1133">Transmembrane helix</keyword>
<name>A0AAD6ZSB0_9AGAR</name>
<gene>
    <name evidence="3" type="ORF">DFH08DRAFT_964716</name>
</gene>
<organism evidence="3 4">
    <name type="scientific">Mycena albidolilacea</name>
    <dbReference type="NCBI Taxonomy" id="1033008"/>
    <lineage>
        <taxon>Eukaryota</taxon>
        <taxon>Fungi</taxon>
        <taxon>Dikarya</taxon>
        <taxon>Basidiomycota</taxon>
        <taxon>Agaricomycotina</taxon>
        <taxon>Agaricomycetes</taxon>
        <taxon>Agaricomycetidae</taxon>
        <taxon>Agaricales</taxon>
        <taxon>Marasmiineae</taxon>
        <taxon>Mycenaceae</taxon>
        <taxon>Mycena</taxon>
    </lineage>
</organism>
<feature type="compositionally biased region" description="Basic and acidic residues" evidence="1">
    <location>
        <begin position="1"/>
        <end position="17"/>
    </location>
</feature>
<dbReference type="EMBL" id="JARIHO010000030">
    <property type="protein sequence ID" value="KAJ7336757.1"/>
    <property type="molecule type" value="Genomic_DNA"/>
</dbReference>
<feature type="region of interest" description="Disordered" evidence="1">
    <location>
        <begin position="1"/>
        <end position="63"/>
    </location>
</feature>
<feature type="transmembrane region" description="Helical" evidence="2">
    <location>
        <begin position="86"/>
        <end position="106"/>
    </location>
</feature>
<dbReference type="Proteomes" id="UP001218218">
    <property type="component" value="Unassembled WGS sequence"/>
</dbReference>
<feature type="compositionally biased region" description="Basic and acidic residues" evidence="1">
    <location>
        <begin position="26"/>
        <end position="63"/>
    </location>
</feature>
<evidence type="ECO:0000313" key="3">
    <source>
        <dbReference type="EMBL" id="KAJ7336757.1"/>
    </source>
</evidence>
<sequence length="1209" mass="131573">MSRAYSYDRLDMNHDEGFDPQALYDEPAKSPFEKSSPRYLESDSEFRDKDKEFASPLTPKRDAGAFSEPELRYDVARRGAHQWSPVLLGIGPMAGFAAFLVLLIIGLEMLKRHSPYNAPSSSMQFFWTYFPVAVLMVVEWVWVAYDLQIKVLVPWAAMSRGFTPANRSWLLDYVGANYFLSLWTAVKYRHAVILLATVGLWSTAVAGIVTTSLFQLQDVSHTAPRTLTRTTALDTGSSFAPSVLTDKGYLNSYLGRQVLSLSRPRWTTSDNIVMEAFEDSSTDSTETLTAQTRGYSAQLNCTSAAISYAGNVTIPSTDDGFPFAYSFLVNVAGAECQMTYNLTDENTGDVFVDETYYYGRVYNHSCPGSASFTTVVAMASMRNYAFVSATAVECSPSYLQHTMAVSAPSSPTAPVSASVVKGSSAAFDAPAWQGMLQWINSTNGQERDFGPHKWSFEPDPWDTWGGFDSASCDCDPWLFLVALAQNVNQTQLLDSATLMNTTQVTFAGVWSDLAQTLLMTSPASAAVVVPGEVAFIASQMLARPTSVRIAQAALAVLIAVTLAVYLLRPRTVLPMDPASIAAQAFLVQHNHDEVSHIIKDTATMSGPETQAALGGFEFAVQNQAHFVIAARRSGETSQVPSNPRSEAIAWRPAILHPVFKVLLAVFLLGTIIALEFALRRSIANNGFADLRSADQTSWTYLAPAYLFLLGIFISSYTFSISTLEPFFAMSHSPQPASKSVRYSPAHRTSIGLVFHALRYRSYVGFCCAAIMLVVPFTKIAVSGLITTASAPVHSGMEIGLQTFFNTTTVFPADDYAVGAVVKMFLPYRTLALSQIAKYRLPLPAWTTPTGAVGHVDLSHLGQLSAAPNATVTVPLPVMRGDLENCTALTGGDLIVLPSNKVQLAFPPMYTDSDGTKRCTYNDRIDTSNGRPENVSFTLPSSSGWFGTLYAPWCGGYVMIYGNTQASNASLVDKMNVVQCNSYSLTMSTQNVTLTYKASSVNVLSIDPSTQNTIPMTSFRYNESGYLVDHTGDYETNSTHAFDGFMQILTLKNTSVPLDAYLDPATLISAAQALYTTYWSIFATLNLVLPVNSTTGSLPVRAVVNSSRERIIQAETPTRTLQALLACVLAFGLLTALAVRKTKGVLTKPPYSIGATMGLLADSAFVELEGLKEVRKEEDLDVLLRPYLFSLGWGVNTKGGNRFGVDIASG</sequence>
<protein>
    <submittedName>
        <fullName evidence="3">Uncharacterized protein</fullName>
    </submittedName>
</protein>
<comment type="caution">
    <text evidence="3">The sequence shown here is derived from an EMBL/GenBank/DDBJ whole genome shotgun (WGS) entry which is preliminary data.</text>
</comment>
<feature type="transmembrane region" description="Helical" evidence="2">
    <location>
        <begin position="192"/>
        <end position="216"/>
    </location>
</feature>
<evidence type="ECO:0000313" key="4">
    <source>
        <dbReference type="Proteomes" id="UP001218218"/>
    </source>
</evidence>
<feature type="transmembrane region" description="Helical" evidence="2">
    <location>
        <begin position="126"/>
        <end position="147"/>
    </location>
</feature>
<feature type="transmembrane region" description="Helical" evidence="2">
    <location>
        <begin position="658"/>
        <end position="678"/>
    </location>
</feature>
<feature type="transmembrane region" description="Helical" evidence="2">
    <location>
        <begin position="698"/>
        <end position="718"/>
    </location>
</feature>
<feature type="transmembrane region" description="Helical" evidence="2">
    <location>
        <begin position="549"/>
        <end position="567"/>
    </location>
</feature>
<evidence type="ECO:0000256" key="2">
    <source>
        <dbReference type="SAM" id="Phobius"/>
    </source>
</evidence>
<dbReference type="PANTHER" id="PTHR37544:SF1">
    <property type="entry name" value="PHOSPHORIBOSYLAMINOIMIDAZOLE-SUCCINOCARBOXAMIDE SYNTHASE"/>
    <property type="match status" value="1"/>
</dbReference>
<dbReference type="Pfam" id="PF11915">
    <property type="entry name" value="DUF3433"/>
    <property type="match status" value="2"/>
</dbReference>
<keyword evidence="2" id="KW-0472">Membrane</keyword>
<keyword evidence="2" id="KW-0812">Transmembrane</keyword>
<dbReference type="PANTHER" id="PTHR37544">
    <property type="entry name" value="SPRAY-RELATED"/>
    <property type="match status" value="1"/>
</dbReference>
<evidence type="ECO:0000256" key="1">
    <source>
        <dbReference type="SAM" id="MobiDB-lite"/>
    </source>
</evidence>
<accession>A0AAD6ZSB0</accession>
<reference evidence="3" key="1">
    <citation type="submission" date="2023-03" db="EMBL/GenBank/DDBJ databases">
        <title>Massive genome expansion in bonnet fungi (Mycena s.s.) driven by repeated elements and novel gene families across ecological guilds.</title>
        <authorList>
            <consortium name="Lawrence Berkeley National Laboratory"/>
            <person name="Harder C.B."/>
            <person name="Miyauchi S."/>
            <person name="Viragh M."/>
            <person name="Kuo A."/>
            <person name="Thoen E."/>
            <person name="Andreopoulos B."/>
            <person name="Lu D."/>
            <person name="Skrede I."/>
            <person name="Drula E."/>
            <person name="Henrissat B."/>
            <person name="Morin E."/>
            <person name="Kohler A."/>
            <person name="Barry K."/>
            <person name="LaButti K."/>
            <person name="Morin E."/>
            <person name="Salamov A."/>
            <person name="Lipzen A."/>
            <person name="Mereny Z."/>
            <person name="Hegedus B."/>
            <person name="Baldrian P."/>
            <person name="Stursova M."/>
            <person name="Weitz H."/>
            <person name="Taylor A."/>
            <person name="Grigoriev I.V."/>
            <person name="Nagy L.G."/>
            <person name="Martin F."/>
            <person name="Kauserud H."/>
        </authorList>
    </citation>
    <scope>NUCLEOTIDE SEQUENCE</scope>
    <source>
        <strain evidence="3">CBHHK002</strain>
    </source>
</reference>
<proteinExistence type="predicted"/>
<keyword evidence="4" id="KW-1185">Reference proteome</keyword>
<dbReference type="AlphaFoldDB" id="A0AAD6ZSB0"/>